<feature type="transmembrane region" description="Helical" evidence="2">
    <location>
        <begin position="120"/>
        <end position="140"/>
    </location>
</feature>
<evidence type="ECO:0000256" key="2">
    <source>
        <dbReference type="SAM" id="Phobius"/>
    </source>
</evidence>
<dbReference type="KEGG" id="cfi:Celf_0525"/>
<keyword evidence="2" id="KW-0472">Membrane</keyword>
<dbReference type="EMBL" id="CP002666">
    <property type="protein sequence ID" value="AEE44665.1"/>
    <property type="molecule type" value="Genomic_DNA"/>
</dbReference>
<dbReference type="eggNOG" id="ENOG502ZC6F">
    <property type="taxonomic scope" value="Bacteria"/>
</dbReference>
<sequence length="519" mass="52110">MPDDQTPGPVPDAPQPPKPTPAGEPTAPPRDVTDAEHLDAEHLDTEHLDAAGDEDDVAFARLRAADPAVDATPDADRLRAVVAAATAATAPPDEAGRQAAPAVPDELAAARSRRTARLRWLPVAAAVAGFVVVGGGGYAVGAAQDGGTPAGDQAAPAMALDQPVQGRAESMAGAADTAMAAEDSAASKLAWFGGRVVFTAGDGLSDEAGRGTAWALDAASVVSAETAARVAAALGVSGEPRQEYGSWTVGSADGSGPSVSVSPDGSASVSYYDPSLDPWACVRSAQETIDGAEELAGATGEPEPAVVDPGLGVECTDPNLPAAPTGDAALAKAREVLASLGLDPAGFELDVASDTGTPQLVQVTAHQVVAGQRTGIQWNVSLVGDGVQSLWGSLAPLVELGEYDVVSAKDAVARLGDPRFGASGGIMPFMDDTARIAEEGAATDMAPAEPTVPPTATGGPIAWPVEDVTITSARLGVAFTTLPDGAAVLLPTYELSADDGRTWTVVAVADDELDFSAVG</sequence>
<name>F4H8A8_CELFA</name>
<evidence type="ECO:0000313" key="4">
    <source>
        <dbReference type="Proteomes" id="UP000008460"/>
    </source>
</evidence>
<proteinExistence type="predicted"/>
<gene>
    <name evidence="3" type="ordered locus">Celf_0525</name>
</gene>
<evidence type="ECO:0000313" key="3">
    <source>
        <dbReference type="EMBL" id="AEE44665.1"/>
    </source>
</evidence>
<feature type="region of interest" description="Disordered" evidence="1">
    <location>
        <begin position="1"/>
        <end position="32"/>
    </location>
</feature>
<keyword evidence="2" id="KW-0812">Transmembrane</keyword>
<protein>
    <submittedName>
        <fullName evidence="3">Uncharacterized protein</fullName>
    </submittedName>
</protein>
<keyword evidence="4" id="KW-1185">Reference proteome</keyword>
<accession>F4H8A8</accession>
<organism evidence="3 4">
    <name type="scientific">Cellulomonas fimi (strain ATCC 484 / DSM 20113 / JCM 1341 / CCUG 24087 / LMG 16345 / NBRC 15513 / NCIMB 8980 / NCTC 7547 / NRS-133)</name>
    <dbReference type="NCBI Taxonomy" id="590998"/>
    <lineage>
        <taxon>Bacteria</taxon>
        <taxon>Bacillati</taxon>
        <taxon>Actinomycetota</taxon>
        <taxon>Actinomycetes</taxon>
        <taxon>Micrococcales</taxon>
        <taxon>Cellulomonadaceae</taxon>
        <taxon>Cellulomonas</taxon>
    </lineage>
</organism>
<dbReference type="AlphaFoldDB" id="F4H8A8"/>
<dbReference type="HOGENOM" id="CLU_593050_0_0_11"/>
<dbReference type="Proteomes" id="UP000008460">
    <property type="component" value="Chromosome"/>
</dbReference>
<reference evidence="3 4" key="1">
    <citation type="submission" date="2011-04" db="EMBL/GenBank/DDBJ databases">
        <title>Complete sequence of Cellulomonas fimi ATCC 484.</title>
        <authorList>
            <consortium name="US DOE Joint Genome Institute"/>
            <person name="Lucas S."/>
            <person name="Han J."/>
            <person name="Lapidus A."/>
            <person name="Cheng J.-F."/>
            <person name="Goodwin L."/>
            <person name="Pitluck S."/>
            <person name="Peters L."/>
            <person name="Chertkov O."/>
            <person name="Detter J.C."/>
            <person name="Han C."/>
            <person name="Tapia R."/>
            <person name="Land M."/>
            <person name="Hauser L."/>
            <person name="Kyrpides N."/>
            <person name="Ivanova N."/>
            <person name="Ovchinnikova G."/>
            <person name="Pagani I."/>
            <person name="Mead D."/>
            <person name="Brumm P."/>
            <person name="Woyke T."/>
        </authorList>
    </citation>
    <scope>NUCLEOTIDE SEQUENCE [LARGE SCALE GENOMIC DNA]</scope>
    <source>
        <strain evidence="4">ATCC 484 / DSM 20113 / JCM 1341 / NBRC 15513 / NCIMB 8980 / NCTC 7547</strain>
    </source>
</reference>
<dbReference type="RefSeq" id="WP_013769694.1">
    <property type="nucleotide sequence ID" value="NC_015514.1"/>
</dbReference>
<keyword evidence="2" id="KW-1133">Transmembrane helix</keyword>
<feature type="compositionally biased region" description="Pro residues" evidence="1">
    <location>
        <begin position="8"/>
        <end position="28"/>
    </location>
</feature>
<evidence type="ECO:0000256" key="1">
    <source>
        <dbReference type="SAM" id="MobiDB-lite"/>
    </source>
</evidence>